<dbReference type="Proteomes" id="UP001163846">
    <property type="component" value="Unassembled WGS sequence"/>
</dbReference>
<evidence type="ECO:0000259" key="2">
    <source>
        <dbReference type="Pfam" id="PF10650"/>
    </source>
</evidence>
<feature type="region of interest" description="Disordered" evidence="1">
    <location>
        <begin position="1"/>
        <end position="21"/>
    </location>
</feature>
<feature type="domain" description="Putative zinc-finger" evidence="2">
    <location>
        <begin position="108"/>
        <end position="128"/>
    </location>
</feature>
<accession>A0AA38P9R0</accession>
<gene>
    <name evidence="3" type="ORF">F5878DRAFT_148210</name>
</gene>
<name>A0AA38P9R0_9AGAR</name>
<evidence type="ECO:0000256" key="1">
    <source>
        <dbReference type="SAM" id="MobiDB-lite"/>
    </source>
</evidence>
<dbReference type="Pfam" id="PF10650">
    <property type="entry name" value="zf-C3H1"/>
    <property type="match status" value="1"/>
</dbReference>
<sequence>MTPDLSLPHPRPEERGLQPDMHEQHASSYISIFDSYPLLRHHPRPIFESKAGTSALRPPSVTPFPNSSFSLSSTSAAPSTFAFSVLSACHFLRLATVSQLLDSQKRVCQYEIPGGGSCRDASCEDLHLSRIGTSTGQVIAEPSTQDTANYLSGALPDHWSTAYGSSFPTRIMTALEDARINHPTETFEERVLRVCETLRPHPLTS</sequence>
<reference evidence="3" key="1">
    <citation type="submission" date="2022-08" db="EMBL/GenBank/DDBJ databases">
        <authorList>
            <consortium name="DOE Joint Genome Institute"/>
            <person name="Min B."/>
            <person name="Riley R."/>
            <person name="Sierra-Patev S."/>
            <person name="Naranjo-Ortiz M."/>
            <person name="Looney B."/>
            <person name="Konkel Z."/>
            <person name="Slot J.C."/>
            <person name="Sakamoto Y."/>
            <person name="Steenwyk J.L."/>
            <person name="Rokas A."/>
            <person name="Carro J."/>
            <person name="Camarero S."/>
            <person name="Ferreira P."/>
            <person name="Molpeceres G."/>
            <person name="Ruiz-Duenas F.J."/>
            <person name="Serrano A."/>
            <person name="Henrissat B."/>
            <person name="Drula E."/>
            <person name="Hughes K.W."/>
            <person name="Mata J.L."/>
            <person name="Ishikawa N.K."/>
            <person name="Vargas-Isla R."/>
            <person name="Ushijima S."/>
            <person name="Smith C.A."/>
            <person name="Ahrendt S."/>
            <person name="Andreopoulos W."/>
            <person name="He G."/>
            <person name="Labutti K."/>
            <person name="Lipzen A."/>
            <person name="Ng V."/>
            <person name="Sandor L."/>
            <person name="Barry K."/>
            <person name="Martinez A.T."/>
            <person name="Xiao Y."/>
            <person name="Gibbons J.G."/>
            <person name="Terashima K."/>
            <person name="Hibbett D.S."/>
            <person name="Grigoriev I.V."/>
        </authorList>
    </citation>
    <scope>NUCLEOTIDE SEQUENCE</scope>
    <source>
        <strain evidence="3">TFB9207</strain>
    </source>
</reference>
<evidence type="ECO:0000313" key="3">
    <source>
        <dbReference type="EMBL" id="KAJ3838943.1"/>
    </source>
</evidence>
<dbReference type="AlphaFoldDB" id="A0AA38P9R0"/>
<comment type="caution">
    <text evidence="3">The sequence shown here is derived from an EMBL/GenBank/DDBJ whole genome shotgun (WGS) entry which is preliminary data.</text>
</comment>
<evidence type="ECO:0000313" key="4">
    <source>
        <dbReference type="Proteomes" id="UP001163846"/>
    </source>
</evidence>
<feature type="compositionally biased region" description="Basic and acidic residues" evidence="1">
    <location>
        <begin position="10"/>
        <end position="21"/>
    </location>
</feature>
<dbReference type="EMBL" id="MU806155">
    <property type="protein sequence ID" value="KAJ3838943.1"/>
    <property type="molecule type" value="Genomic_DNA"/>
</dbReference>
<dbReference type="InterPro" id="IPR019607">
    <property type="entry name" value="Putative_zinc-finger_domain"/>
</dbReference>
<proteinExistence type="predicted"/>
<organism evidence="3 4">
    <name type="scientific">Lentinula raphanica</name>
    <dbReference type="NCBI Taxonomy" id="153919"/>
    <lineage>
        <taxon>Eukaryota</taxon>
        <taxon>Fungi</taxon>
        <taxon>Dikarya</taxon>
        <taxon>Basidiomycota</taxon>
        <taxon>Agaricomycotina</taxon>
        <taxon>Agaricomycetes</taxon>
        <taxon>Agaricomycetidae</taxon>
        <taxon>Agaricales</taxon>
        <taxon>Marasmiineae</taxon>
        <taxon>Omphalotaceae</taxon>
        <taxon>Lentinula</taxon>
    </lineage>
</organism>
<protein>
    <recommendedName>
        <fullName evidence="2">Putative zinc-finger domain-containing protein</fullName>
    </recommendedName>
</protein>
<keyword evidence="4" id="KW-1185">Reference proteome</keyword>